<comment type="caution">
    <text evidence="1">The sequence shown here is derived from an EMBL/GenBank/DDBJ whole genome shotgun (WGS) entry which is preliminary data.</text>
</comment>
<dbReference type="AlphaFoldDB" id="A0A9N9IZT9"/>
<feature type="non-terminal residue" evidence="1">
    <location>
        <position position="90"/>
    </location>
</feature>
<gene>
    <name evidence="1" type="ORF">RFULGI_LOCUS13762</name>
</gene>
<sequence>LSLDECSKIKNLDDYITLCNDLKQYNLEAVRLLTKDKLKDRLEADPESKMQVFRKDKSKNLINKEFRCLKEINNKQKKLDKDLEFKKQEL</sequence>
<organism evidence="1 2">
    <name type="scientific">Racocetra fulgida</name>
    <dbReference type="NCBI Taxonomy" id="60492"/>
    <lineage>
        <taxon>Eukaryota</taxon>
        <taxon>Fungi</taxon>
        <taxon>Fungi incertae sedis</taxon>
        <taxon>Mucoromycota</taxon>
        <taxon>Glomeromycotina</taxon>
        <taxon>Glomeromycetes</taxon>
        <taxon>Diversisporales</taxon>
        <taxon>Gigasporaceae</taxon>
        <taxon>Racocetra</taxon>
    </lineage>
</organism>
<dbReference type="Proteomes" id="UP000789396">
    <property type="component" value="Unassembled WGS sequence"/>
</dbReference>
<evidence type="ECO:0000313" key="1">
    <source>
        <dbReference type="EMBL" id="CAG8753371.1"/>
    </source>
</evidence>
<name>A0A9N9IZT9_9GLOM</name>
<dbReference type="EMBL" id="CAJVPZ010037381">
    <property type="protein sequence ID" value="CAG8753371.1"/>
    <property type="molecule type" value="Genomic_DNA"/>
</dbReference>
<reference evidence="1" key="1">
    <citation type="submission" date="2021-06" db="EMBL/GenBank/DDBJ databases">
        <authorList>
            <person name="Kallberg Y."/>
            <person name="Tangrot J."/>
            <person name="Rosling A."/>
        </authorList>
    </citation>
    <scope>NUCLEOTIDE SEQUENCE</scope>
    <source>
        <strain evidence="1">IN212</strain>
    </source>
</reference>
<evidence type="ECO:0000313" key="2">
    <source>
        <dbReference type="Proteomes" id="UP000789396"/>
    </source>
</evidence>
<protein>
    <submittedName>
        <fullName evidence="1">18104_t:CDS:1</fullName>
    </submittedName>
</protein>
<keyword evidence="2" id="KW-1185">Reference proteome</keyword>
<accession>A0A9N9IZT9</accession>
<proteinExistence type="predicted"/>
<dbReference type="OrthoDB" id="2444107at2759"/>
<feature type="non-terminal residue" evidence="1">
    <location>
        <position position="1"/>
    </location>
</feature>